<dbReference type="Pfam" id="PF20090">
    <property type="entry name" value="DUF6482"/>
    <property type="match status" value="1"/>
</dbReference>
<dbReference type="AlphaFoldDB" id="A0A9X2WEN9"/>
<dbReference type="Proteomes" id="UP001147830">
    <property type="component" value="Unassembled WGS sequence"/>
</dbReference>
<organism evidence="1 2">
    <name type="scientific">Thalassolituus pacificus</name>
    <dbReference type="NCBI Taxonomy" id="2975440"/>
    <lineage>
        <taxon>Bacteria</taxon>
        <taxon>Pseudomonadati</taxon>
        <taxon>Pseudomonadota</taxon>
        <taxon>Gammaproteobacteria</taxon>
        <taxon>Oceanospirillales</taxon>
        <taxon>Oceanospirillaceae</taxon>
        <taxon>Thalassolituus</taxon>
    </lineage>
</organism>
<dbReference type="InterPro" id="IPR045508">
    <property type="entry name" value="DUF6482"/>
</dbReference>
<sequence length="95" mass="10622">MTTTEFKKVLRSGQAEVNILANEGDLYLVQVEHLGQRSLLMEGGMPMRFRGLSECSGKLASLGAREGFMVQQLPYDEMINNAELPQAGRLPMHFH</sequence>
<dbReference type="EMBL" id="JAOANI010000014">
    <property type="protein sequence ID" value="MCT7358690.1"/>
    <property type="molecule type" value="Genomic_DNA"/>
</dbReference>
<accession>A0A9X2WEN9</accession>
<evidence type="ECO:0000313" key="1">
    <source>
        <dbReference type="EMBL" id="MCT7358690.1"/>
    </source>
</evidence>
<proteinExistence type="predicted"/>
<comment type="caution">
    <text evidence="1">The sequence shown here is derived from an EMBL/GenBank/DDBJ whole genome shotgun (WGS) entry which is preliminary data.</text>
</comment>
<reference evidence="1" key="2">
    <citation type="submission" date="2022-08" db="EMBL/GenBank/DDBJ databases">
        <authorList>
            <person name="Dong C."/>
        </authorList>
    </citation>
    <scope>NUCLEOTIDE SEQUENCE</scope>
    <source>
        <strain evidence="1">59MF3M-4</strain>
    </source>
</reference>
<name>A0A9X2WEN9_9GAMM</name>
<protein>
    <submittedName>
        <fullName evidence="1">DUF6482 family protein</fullName>
    </submittedName>
</protein>
<keyword evidence="2" id="KW-1185">Reference proteome</keyword>
<gene>
    <name evidence="1" type="ORF">NYR02_06635</name>
</gene>
<evidence type="ECO:0000313" key="2">
    <source>
        <dbReference type="Proteomes" id="UP001147830"/>
    </source>
</evidence>
<reference evidence="1" key="1">
    <citation type="journal article" date="2022" name="Front. Microbiol.">
        <title>Genome-based taxonomic rearrangement of Oceanobacter-related bacteria including the description of Thalassolituus hydrocarbonoclasticus sp. nov. and Thalassolituus pacificus sp. nov. and emended description of the genus Thalassolituus.</title>
        <authorList>
            <person name="Dong C."/>
            <person name="Wei L."/>
            <person name="Wang J."/>
            <person name="Lai Q."/>
            <person name="Huang Z."/>
            <person name="Shao Z."/>
        </authorList>
    </citation>
    <scope>NUCLEOTIDE SEQUENCE</scope>
    <source>
        <strain evidence="1">59MF3M-4</strain>
    </source>
</reference>
<dbReference type="RefSeq" id="WP_260975579.1">
    <property type="nucleotide sequence ID" value="NZ_JAOANI010000014.1"/>
</dbReference>